<reference evidence="3 4" key="1">
    <citation type="submission" date="2021-03" db="EMBL/GenBank/DDBJ databases">
        <title>Actinomadura violae sp. nov., isolated from lichen in Thailand.</title>
        <authorList>
            <person name="Kanchanasin P."/>
            <person name="Saeng-In P."/>
            <person name="Phongsopitanun W."/>
            <person name="Yuki M."/>
            <person name="Kudo T."/>
            <person name="Ohkuma M."/>
            <person name="Tanasupawat S."/>
        </authorList>
    </citation>
    <scope>NUCLEOTIDE SEQUENCE [LARGE SCALE GENOMIC DNA]</scope>
    <source>
        <strain evidence="3 4">LCR2-06</strain>
    </source>
</reference>
<dbReference type="RefSeq" id="WP_208238761.1">
    <property type="nucleotide sequence ID" value="NZ_JAGEPF010000005.1"/>
</dbReference>
<gene>
    <name evidence="3" type="ORF">J4709_08280</name>
</gene>
<comment type="subcellular location">
    <subcellularLocation>
        <location evidence="1">Membrane</location>
    </subcellularLocation>
</comment>
<organism evidence="3 4">
    <name type="scientific">Actinomadura violacea</name>
    <dbReference type="NCBI Taxonomy" id="2819934"/>
    <lineage>
        <taxon>Bacteria</taxon>
        <taxon>Bacillati</taxon>
        <taxon>Actinomycetota</taxon>
        <taxon>Actinomycetes</taxon>
        <taxon>Streptosporangiales</taxon>
        <taxon>Thermomonosporaceae</taxon>
        <taxon>Actinomadura</taxon>
    </lineage>
</organism>
<evidence type="ECO:0000313" key="4">
    <source>
        <dbReference type="Proteomes" id="UP000680206"/>
    </source>
</evidence>
<dbReference type="PANTHER" id="PTHR37042:SF4">
    <property type="entry name" value="OUTER MEMBRANE PROTEIN RV1973"/>
    <property type="match status" value="1"/>
</dbReference>
<comment type="caution">
    <text evidence="3">The sequence shown here is derived from an EMBL/GenBank/DDBJ whole genome shotgun (WGS) entry which is preliminary data.</text>
</comment>
<evidence type="ECO:0008006" key="5">
    <source>
        <dbReference type="Google" id="ProtNLM"/>
    </source>
</evidence>
<evidence type="ECO:0000256" key="2">
    <source>
        <dbReference type="ARBA" id="ARBA00023136"/>
    </source>
</evidence>
<evidence type="ECO:0000313" key="3">
    <source>
        <dbReference type="EMBL" id="MBO2457567.1"/>
    </source>
</evidence>
<name>A0ABS3RLF5_9ACTN</name>
<keyword evidence="4" id="KW-1185">Reference proteome</keyword>
<evidence type="ECO:0000256" key="1">
    <source>
        <dbReference type="ARBA" id="ARBA00004370"/>
    </source>
</evidence>
<keyword evidence="2" id="KW-0472">Membrane</keyword>
<dbReference type="EMBL" id="JAGEPF010000005">
    <property type="protein sequence ID" value="MBO2457567.1"/>
    <property type="molecule type" value="Genomic_DNA"/>
</dbReference>
<protein>
    <recommendedName>
        <fullName evidence="5">Mce-associated membrane protein</fullName>
    </recommendedName>
</protein>
<dbReference type="PANTHER" id="PTHR37042">
    <property type="entry name" value="OUTER MEMBRANE PROTEIN RV1973"/>
    <property type="match status" value="1"/>
</dbReference>
<sequence length="181" mass="18538">MTTRLLVPARPAARTGLAAATAAAAAAALAYASLTWAPGLHLRHGSTSDADGRAQVTAQATRQLTVLTSADPADAAGTWRRWLDSSTGTLHDQLARDQKAGIAKLAAGRLKAAGHVTSVGVTDYHGTVSDASVIAAVIVHLTPSAPDEARRYQATLHHTAHGWKLSSLTAFSPPTPGTGAP</sequence>
<dbReference type="Proteomes" id="UP000680206">
    <property type="component" value="Unassembled WGS sequence"/>
</dbReference>
<accession>A0ABS3RLF5</accession>
<proteinExistence type="predicted"/>